<gene>
    <name evidence="1" type="ORF">NM688_g2640</name>
</gene>
<dbReference type="Proteomes" id="UP001148662">
    <property type="component" value="Unassembled WGS sequence"/>
</dbReference>
<sequence length="537" mass="61203">MGLLPLGSATLNSPSFSLFPMFVLLAISLGAFALFSRKRELSLPPGPKPLPVIGNLFDVPLIKPWIVYEKWAQTYGSDVLCMQLPSQPVIILNSAQVAGDLLGERSNIYGDKPRALMDKLLGWDWAMSSIPYGQRWTYARKYFHQSFNGIAVQQYRDVQQREVRRFLQRTLMEQDRKANMKSVTHPFATVILEITYGIQIQSLDDPVVVNIREALETFSEIKVPGAFWVEAFPFLRHLPRWTPGAAFHRYIDLNRPKVLAARERPFGRTLQDIARNFYTCLRFELNVVKSIKNDGTAPPSMVHDLVQALREEYSNKNEYYEHEAAVETTHSTICWFIVAMAMYPQVQEKAQRELDRVIGADRLPVHEDYDSLPYIQGVMLESLRWVPGLPIGIPHRSMVDDEYRGYRIPKNSTMVPNTWNVSSLGIMMQDSFDPERYLDKEGRINPEVRDPSTIVFGFGRRMCAGRYFAKEAIFLTIASILHVFNIQPALDEDGKPMQLSIAAAAPESGLFLHPKRLDCTLAPRSDKAVKVIGEVYE</sequence>
<reference evidence="1" key="1">
    <citation type="submission" date="2022-07" db="EMBL/GenBank/DDBJ databases">
        <title>Genome Sequence of Phlebia brevispora.</title>
        <authorList>
            <person name="Buettner E."/>
        </authorList>
    </citation>
    <scope>NUCLEOTIDE SEQUENCE</scope>
    <source>
        <strain evidence="1">MPL23</strain>
    </source>
</reference>
<keyword evidence="2" id="KW-1185">Reference proteome</keyword>
<proteinExistence type="predicted"/>
<comment type="caution">
    <text evidence="1">The sequence shown here is derived from an EMBL/GenBank/DDBJ whole genome shotgun (WGS) entry which is preliminary data.</text>
</comment>
<name>A0ACC1T8B0_9APHY</name>
<dbReference type="EMBL" id="JANHOG010000341">
    <property type="protein sequence ID" value="KAJ3555335.1"/>
    <property type="molecule type" value="Genomic_DNA"/>
</dbReference>
<protein>
    <submittedName>
        <fullName evidence="1">Uncharacterized protein</fullName>
    </submittedName>
</protein>
<evidence type="ECO:0000313" key="1">
    <source>
        <dbReference type="EMBL" id="KAJ3555335.1"/>
    </source>
</evidence>
<accession>A0ACC1T8B0</accession>
<organism evidence="1 2">
    <name type="scientific">Phlebia brevispora</name>
    <dbReference type="NCBI Taxonomy" id="194682"/>
    <lineage>
        <taxon>Eukaryota</taxon>
        <taxon>Fungi</taxon>
        <taxon>Dikarya</taxon>
        <taxon>Basidiomycota</taxon>
        <taxon>Agaricomycotina</taxon>
        <taxon>Agaricomycetes</taxon>
        <taxon>Polyporales</taxon>
        <taxon>Meruliaceae</taxon>
        <taxon>Phlebia</taxon>
    </lineage>
</organism>
<evidence type="ECO:0000313" key="2">
    <source>
        <dbReference type="Proteomes" id="UP001148662"/>
    </source>
</evidence>